<dbReference type="Proteomes" id="UP000298180">
    <property type="component" value="Unassembled WGS sequence"/>
</dbReference>
<evidence type="ECO:0000313" key="6">
    <source>
        <dbReference type="Proteomes" id="UP000298180"/>
    </source>
</evidence>
<dbReference type="EMBL" id="SMLM01000001">
    <property type="protein sequence ID" value="TFZ05186.1"/>
    <property type="molecule type" value="Genomic_DNA"/>
</dbReference>
<comment type="similarity">
    <text evidence="1">Belongs to the bacterial solute-binding protein 7 family.</text>
</comment>
<accession>A0A4Z0C0X8</accession>
<proteinExistence type="inferred from homology"/>
<dbReference type="Pfam" id="PF03480">
    <property type="entry name" value="DctP"/>
    <property type="match status" value="1"/>
</dbReference>
<organism evidence="5 6">
    <name type="scientific">Ramlibacter henchirensis</name>
    <dbReference type="NCBI Taxonomy" id="204072"/>
    <lineage>
        <taxon>Bacteria</taxon>
        <taxon>Pseudomonadati</taxon>
        <taxon>Pseudomonadota</taxon>
        <taxon>Betaproteobacteria</taxon>
        <taxon>Burkholderiales</taxon>
        <taxon>Comamonadaceae</taxon>
        <taxon>Ramlibacter</taxon>
    </lineage>
</organism>
<comment type="caution">
    <text evidence="5">The sequence shown here is derived from an EMBL/GenBank/DDBJ whole genome shotgun (WGS) entry which is preliminary data.</text>
</comment>
<dbReference type="NCBIfam" id="NF037995">
    <property type="entry name" value="TRAP_S1"/>
    <property type="match status" value="1"/>
</dbReference>
<dbReference type="PANTHER" id="PTHR33376:SF7">
    <property type="entry name" value="C4-DICARBOXYLATE-BINDING PROTEIN DCTB"/>
    <property type="match status" value="1"/>
</dbReference>
<sequence>MPSRGCSIPLAEPSSPPKEPPVTFRPSLKTVVAAAMAAGLMLPALAQDRIKFKAIGQPLATGLIQKNKEQPFFENFAQRTGLPVDVDYKPIDTLGVKDTEQLRVMKAGLFDIVSLRVSQNSRDEPTILGLDLVGAAPDYATGRKVADAYFSTIDERLQKQFNVKLLGVWPFGPQILFCKKPITKLADVKGMKVRVYDQNLAKFIEMVGGTPVPVSFADTHQSLSLGVVDCAITGPSSANSAGWPEVTTHQLPVGFQMALNGYAISLKAWNQLKPDQQAKLKTAFDGLTNEIWKYSEELFQDALNCNAGKDPCTTGKKFKLTNVAVTPGDLELVRGAVTKVSLPVWAEVCDKSNPGCSQKWNATVAPVLGLK</sequence>
<feature type="region of interest" description="Disordered" evidence="4">
    <location>
        <begin position="1"/>
        <end position="22"/>
    </location>
</feature>
<dbReference type="Gene3D" id="3.40.190.170">
    <property type="entry name" value="Bacterial extracellular solute-binding protein, family 7"/>
    <property type="match status" value="1"/>
</dbReference>
<keyword evidence="3" id="KW-0732">Signal</keyword>
<gene>
    <name evidence="5" type="ORF">EZ313_00450</name>
</gene>
<evidence type="ECO:0000256" key="4">
    <source>
        <dbReference type="SAM" id="MobiDB-lite"/>
    </source>
</evidence>
<dbReference type="InterPro" id="IPR018389">
    <property type="entry name" value="DctP_fam"/>
</dbReference>
<dbReference type="GO" id="GO:0055085">
    <property type="term" value="P:transmembrane transport"/>
    <property type="evidence" value="ECO:0007669"/>
    <property type="project" value="InterPro"/>
</dbReference>
<dbReference type="PANTHER" id="PTHR33376">
    <property type="match status" value="1"/>
</dbReference>
<keyword evidence="6" id="KW-1185">Reference proteome</keyword>
<dbReference type="AlphaFoldDB" id="A0A4Z0C0X8"/>
<dbReference type="InterPro" id="IPR038404">
    <property type="entry name" value="TRAP_DctP_sf"/>
</dbReference>
<evidence type="ECO:0000256" key="2">
    <source>
        <dbReference type="ARBA" id="ARBA00022448"/>
    </source>
</evidence>
<evidence type="ECO:0000256" key="3">
    <source>
        <dbReference type="ARBA" id="ARBA00022729"/>
    </source>
</evidence>
<name>A0A4Z0C0X8_9BURK</name>
<evidence type="ECO:0000313" key="5">
    <source>
        <dbReference type="EMBL" id="TFZ05186.1"/>
    </source>
</evidence>
<evidence type="ECO:0000256" key="1">
    <source>
        <dbReference type="ARBA" id="ARBA00009023"/>
    </source>
</evidence>
<keyword evidence="2" id="KW-0813">Transport</keyword>
<dbReference type="CDD" id="cd13602">
    <property type="entry name" value="PBP2_TRAP_BpDctp6_7"/>
    <property type="match status" value="1"/>
</dbReference>
<protein>
    <submittedName>
        <fullName evidence="5">ABC transporter substrate-binding protein</fullName>
    </submittedName>
</protein>
<dbReference type="OrthoDB" id="9177965at2"/>
<reference evidence="5 6" key="1">
    <citation type="submission" date="2019-03" db="EMBL/GenBank/DDBJ databases">
        <title>Ramlibacter henchirensis DSM 14656, whole genome shotgun sequence.</title>
        <authorList>
            <person name="Zhang X."/>
            <person name="Feng G."/>
            <person name="Zhu H."/>
        </authorList>
    </citation>
    <scope>NUCLEOTIDE SEQUENCE [LARGE SCALE GENOMIC DNA]</scope>
    <source>
        <strain evidence="5 6">DSM 14656</strain>
    </source>
</reference>